<evidence type="ECO:0000313" key="2">
    <source>
        <dbReference type="Proteomes" id="UP000291213"/>
    </source>
</evidence>
<dbReference type="EMBL" id="BDMD01000007">
    <property type="protein sequence ID" value="GBF08501.1"/>
    <property type="molecule type" value="Genomic_DNA"/>
</dbReference>
<accession>A0A401H7W3</accession>
<evidence type="ECO:0000313" key="1">
    <source>
        <dbReference type="EMBL" id="GBF08501.1"/>
    </source>
</evidence>
<organism evidence="1 2">
    <name type="scientific">Aeropyrum pernix</name>
    <dbReference type="NCBI Taxonomy" id="56636"/>
    <lineage>
        <taxon>Archaea</taxon>
        <taxon>Thermoproteota</taxon>
        <taxon>Thermoprotei</taxon>
        <taxon>Desulfurococcales</taxon>
        <taxon>Desulfurococcaceae</taxon>
        <taxon>Aeropyrum</taxon>
    </lineage>
</organism>
<reference evidence="1 2" key="1">
    <citation type="submission" date="2017-02" db="EMBL/GenBank/DDBJ databases">
        <title>isolation and characterization of a novel temperate virus Aeropyrum globular virus 1 infecting hyperthermophilic archaeon Aeropyrum.</title>
        <authorList>
            <person name="Yumiya M."/>
            <person name="Yoshida T."/>
            <person name="Sako Y."/>
        </authorList>
    </citation>
    <scope>NUCLEOTIDE SEQUENCE [LARGE SCALE GENOMIC DNA]</scope>
    <source>
        <strain evidence="1 2">YK1-12-2013</strain>
    </source>
</reference>
<name>A0A401H7W3_AERPX</name>
<proteinExistence type="predicted"/>
<dbReference type="AlphaFoldDB" id="A0A401H7W3"/>
<dbReference type="RefSeq" id="WP_131159571.1">
    <property type="nucleotide sequence ID" value="NZ_BDMD01000007.1"/>
</dbReference>
<dbReference type="Proteomes" id="UP000291213">
    <property type="component" value="Unassembled WGS sequence"/>
</dbReference>
<sequence length="153" mass="16938">MSEQEYTSSVDVYEFNNVNQLFDFLDNEIKRRKAVLGDIIRDIERLKTLSEAAVKLEQIFAEIAGGQRTATRQTTSAAKLNGVEVYINPEPLSETRLLTSIARGLQTSIASLEKVRKALSPLSKLGDIDLNIRLIIENGTVKAVVIKVPSPPI</sequence>
<comment type="caution">
    <text evidence="1">The sequence shown here is derived from an EMBL/GenBank/DDBJ whole genome shotgun (WGS) entry which is preliminary data.</text>
</comment>
<dbReference type="OrthoDB" id="375266at2157"/>
<protein>
    <submittedName>
        <fullName evidence="1">Uncharacterized protein</fullName>
    </submittedName>
</protein>
<gene>
    <name evidence="1" type="ORF">apy_02260</name>
</gene>